<dbReference type="Pfam" id="PF09835">
    <property type="entry name" value="DUF2062"/>
    <property type="match status" value="1"/>
</dbReference>
<feature type="transmembrane region" description="Helical" evidence="1">
    <location>
        <begin position="115"/>
        <end position="141"/>
    </location>
</feature>
<feature type="transmembrane region" description="Helical" evidence="1">
    <location>
        <begin position="26"/>
        <end position="59"/>
    </location>
</feature>
<dbReference type="Proteomes" id="UP000015453">
    <property type="component" value="Unassembled WGS sequence"/>
</dbReference>
<accession>S8D2A4</accession>
<evidence type="ECO:0000259" key="2">
    <source>
        <dbReference type="Pfam" id="PF09835"/>
    </source>
</evidence>
<organism evidence="3 4">
    <name type="scientific">Genlisea aurea</name>
    <dbReference type="NCBI Taxonomy" id="192259"/>
    <lineage>
        <taxon>Eukaryota</taxon>
        <taxon>Viridiplantae</taxon>
        <taxon>Streptophyta</taxon>
        <taxon>Embryophyta</taxon>
        <taxon>Tracheophyta</taxon>
        <taxon>Spermatophyta</taxon>
        <taxon>Magnoliopsida</taxon>
        <taxon>eudicotyledons</taxon>
        <taxon>Gunneridae</taxon>
        <taxon>Pentapetalae</taxon>
        <taxon>asterids</taxon>
        <taxon>lamiids</taxon>
        <taxon>Lamiales</taxon>
        <taxon>Lentibulariaceae</taxon>
        <taxon>Genlisea</taxon>
    </lineage>
</organism>
<feature type="non-terminal residue" evidence="3">
    <location>
        <position position="153"/>
    </location>
</feature>
<comment type="caution">
    <text evidence="3">The sequence shown here is derived from an EMBL/GenBank/DDBJ whole genome shotgun (WGS) entry which is preliminary data.</text>
</comment>
<feature type="domain" description="DUF2062" evidence="2">
    <location>
        <begin position="13"/>
        <end position="149"/>
    </location>
</feature>
<dbReference type="InterPro" id="IPR018639">
    <property type="entry name" value="DUF2062"/>
</dbReference>
<keyword evidence="1" id="KW-0812">Transmembrane</keyword>
<protein>
    <recommendedName>
        <fullName evidence="2">DUF2062 domain-containing protein</fullName>
    </recommendedName>
</protein>
<keyword evidence="1" id="KW-0472">Membrane</keyword>
<feature type="non-terminal residue" evidence="3">
    <location>
        <position position="1"/>
    </location>
</feature>
<keyword evidence="4" id="KW-1185">Reference proteome</keyword>
<evidence type="ECO:0000256" key="1">
    <source>
        <dbReference type="SAM" id="Phobius"/>
    </source>
</evidence>
<dbReference type="AlphaFoldDB" id="S8D2A4"/>
<name>S8D2A4_9LAMI</name>
<dbReference type="OrthoDB" id="1914153at2759"/>
<dbReference type="PANTHER" id="PTHR35102:SF1">
    <property type="entry name" value="E3 UBIQUITIN-PROTEIN LIGASE"/>
    <property type="match status" value="1"/>
</dbReference>
<dbReference type="PANTHER" id="PTHR35102">
    <property type="entry name" value="E3 UBIQUITIN-PROTEIN LIGASE"/>
    <property type="match status" value="1"/>
</dbReference>
<sequence>LASWFRKRIIDPLVQILRRGTEPKKLAFSASVGFTLGLFPICGVTVFLCGIAIAILGSYCHAPTVMLANFIATPVELSLVVPFLRLGERMAGGPHFPLTSDALKMVVRGEASREVLYSIVHAVLGWTVGAPIVFGAMYVVFVPCFKRLVLRFN</sequence>
<proteinExistence type="predicted"/>
<keyword evidence="1" id="KW-1133">Transmembrane helix</keyword>
<reference evidence="3 4" key="1">
    <citation type="journal article" date="2013" name="BMC Genomics">
        <title>The miniature genome of a carnivorous plant Genlisea aurea contains a low number of genes and short non-coding sequences.</title>
        <authorList>
            <person name="Leushkin E.V."/>
            <person name="Sutormin R.A."/>
            <person name="Nabieva E.R."/>
            <person name="Penin A.A."/>
            <person name="Kondrashov A.S."/>
            <person name="Logacheva M.D."/>
        </authorList>
    </citation>
    <scope>NUCLEOTIDE SEQUENCE [LARGE SCALE GENOMIC DNA]</scope>
</reference>
<gene>
    <name evidence="3" type="ORF">M569_01233</name>
</gene>
<evidence type="ECO:0000313" key="4">
    <source>
        <dbReference type="Proteomes" id="UP000015453"/>
    </source>
</evidence>
<evidence type="ECO:0000313" key="3">
    <source>
        <dbReference type="EMBL" id="EPS73525.1"/>
    </source>
</evidence>
<dbReference type="EMBL" id="AUSU01000409">
    <property type="protein sequence ID" value="EPS73525.1"/>
    <property type="molecule type" value="Genomic_DNA"/>
</dbReference>